<keyword evidence="7" id="KW-0653">Protein transport</keyword>
<keyword evidence="10" id="KW-0906">Nuclear pore complex</keyword>
<evidence type="ECO:0000256" key="13">
    <source>
        <dbReference type="SAM" id="Phobius"/>
    </source>
</evidence>
<feature type="transmembrane region" description="Helical" evidence="13">
    <location>
        <begin position="230"/>
        <end position="247"/>
    </location>
</feature>
<dbReference type="InterPro" id="IPR019049">
    <property type="entry name" value="Nucleoporin_prot_Ndc1/Nup"/>
</dbReference>
<dbReference type="PANTHER" id="PTHR13269">
    <property type="entry name" value="NUCLEOPORIN NDC1"/>
    <property type="match status" value="1"/>
</dbReference>
<dbReference type="GO" id="GO:0031965">
    <property type="term" value="C:nuclear membrane"/>
    <property type="evidence" value="ECO:0007669"/>
    <property type="project" value="UniProtKB-SubCell"/>
</dbReference>
<evidence type="ECO:0000256" key="11">
    <source>
        <dbReference type="ARBA" id="ARBA00023136"/>
    </source>
</evidence>
<comment type="subcellular location">
    <subcellularLocation>
        <location evidence="1">Nucleus membrane</location>
        <topology evidence="1">Multi-pass membrane protein</topology>
    </subcellularLocation>
    <subcellularLocation>
        <location evidence="2">Nucleus</location>
        <location evidence="2">Nuclear pore complex</location>
    </subcellularLocation>
</comment>
<comment type="caution">
    <text evidence="14">The sequence shown here is derived from an EMBL/GenBank/DDBJ whole genome shotgun (WGS) entry which is preliminary data.</text>
</comment>
<evidence type="ECO:0000256" key="12">
    <source>
        <dbReference type="ARBA" id="ARBA00023242"/>
    </source>
</evidence>
<feature type="transmembrane region" description="Helical" evidence="13">
    <location>
        <begin position="12"/>
        <end position="35"/>
    </location>
</feature>
<evidence type="ECO:0000256" key="9">
    <source>
        <dbReference type="ARBA" id="ARBA00023010"/>
    </source>
</evidence>
<evidence type="ECO:0000256" key="4">
    <source>
        <dbReference type="ARBA" id="ARBA00022448"/>
    </source>
</evidence>
<accession>A0AAW1J267</accession>
<dbReference type="GO" id="GO:0070762">
    <property type="term" value="C:nuclear pore transmembrane ring"/>
    <property type="evidence" value="ECO:0007669"/>
    <property type="project" value="TreeGrafter"/>
</dbReference>
<proteinExistence type="inferred from homology"/>
<evidence type="ECO:0000256" key="5">
    <source>
        <dbReference type="ARBA" id="ARBA00022692"/>
    </source>
</evidence>
<comment type="similarity">
    <text evidence="3">Belongs to the NDC1 family.</text>
</comment>
<evidence type="ECO:0000256" key="2">
    <source>
        <dbReference type="ARBA" id="ARBA00004567"/>
    </source>
</evidence>
<dbReference type="GO" id="GO:0015031">
    <property type="term" value="P:protein transport"/>
    <property type="evidence" value="ECO:0007669"/>
    <property type="project" value="UniProtKB-KW"/>
</dbReference>
<evidence type="ECO:0000256" key="8">
    <source>
        <dbReference type="ARBA" id="ARBA00022989"/>
    </source>
</evidence>
<feature type="transmembrane region" description="Helical" evidence="13">
    <location>
        <begin position="47"/>
        <end position="68"/>
    </location>
</feature>
<feature type="transmembrane region" description="Helical" evidence="13">
    <location>
        <begin position="153"/>
        <end position="176"/>
    </location>
</feature>
<organism evidence="14 15">
    <name type="scientific">Saponaria officinalis</name>
    <name type="common">Common soapwort</name>
    <name type="synonym">Lychnis saponaria</name>
    <dbReference type="NCBI Taxonomy" id="3572"/>
    <lineage>
        <taxon>Eukaryota</taxon>
        <taxon>Viridiplantae</taxon>
        <taxon>Streptophyta</taxon>
        <taxon>Embryophyta</taxon>
        <taxon>Tracheophyta</taxon>
        <taxon>Spermatophyta</taxon>
        <taxon>Magnoliopsida</taxon>
        <taxon>eudicotyledons</taxon>
        <taxon>Gunneridae</taxon>
        <taxon>Pentapetalae</taxon>
        <taxon>Caryophyllales</taxon>
        <taxon>Caryophyllaceae</taxon>
        <taxon>Caryophylleae</taxon>
        <taxon>Saponaria</taxon>
    </lineage>
</organism>
<feature type="transmembrane region" description="Helical" evidence="13">
    <location>
        <begin position="110"/>
        <end position="133"/>
    </location>
</feature>
<keyword evidence="15" id="KW-1185">Reference proteome</keyword>
<sequence>MSQPATTIIHHRFISFLLWQTIQSTLIFTLIKTLILSPFTSPQFLPSFFTIFSLLTFLFSSLLFSLSLHSLSSPSFRRPASPSALALGLLRLVFTSNASSDNGFVSRARVSFGVVVFVCVSGVSGFVGVVSVAGSSCSASFGAVIGRFGFRGLVGGLVYGLYCVFCRRFVLVFPIVQRPPFFSYKMGLPSAFKQALSLSVAFFLFSGVAVWLLPEDHKGRVAGGFFAEQVIYYIGSFAVVLSSELILHLHKILHTKRFVFAPVKGTAAMETNASEPLLATLEENCSRSLLQYLAYLDLNMVCGNNIDSWRRASFFEETGETYKRVVAVCLRPLEQLASKIAEGLESSADNVNKLSHQLSSPNDIRQSSEILEAFGDFQLYAWCAQAVASLEVHSHKEDRFGVAQLSGSHAIVLSTLLGCLLAVETFMGKKINLQSPNHMLGPAGIKWATNSTARREIATAMSKKRGSPSHLKSYALADVLKTSIYAIVSEFHDEMLSSAKLGLLVKDWVSSGKPVYGSVELLVQKLHFFLNFQAS</sequence>
<protein>
    <recommendedName>
        <fullName evidence="16">Nucleoporin protein Ndc1-Nup</fullName>
    </recommendedName>
</protein>
<keyword evidence="5 13" id="KW-0812">Transmembrane</keyword>
<dbReference type="GO" id="GO:0006999">
    <property type="term" value="P:nuclear pore organization"/>
    <property type="evidence" value="ECO:0007669"/>
    <property type="project" value="TreeGrafter"/>
</dbReference>
<keyword evidence="12" id="KW-0539">Nucleus</keyword>
<dbReference type="GO" id="GO:0051028">
    <property type="term" value="P:mRNA transport"/>
    <property type="evidence" value="ECO:0007669"/>
    <property type="project" value="UniProtKB-KW"/>
</dbReference>
<name>A0AAW1J267_SAPOF</name>
<reference evidence="14" key="1">
    <citation type="submission" date="2024-03" db="EMBL/GenBank/DDBJ databases">
        <title>WGS assembly of Saponaria officinalis var. Norfolk2.</title>
        <authorList>
            <person name="Jenkins J."/>
            <person name="Shu S."/>
            <person name="Grimwood J."/>
            <person name="Barry K."/>
            <person name="Goodstein D."/>
            <person name="Schmutz J."/>
            <person name="Leebens-Mack J."/>
            <person name="Osbourn A."/>
        </authorList>
    </citation>
    <scope>NUCLEOTIDE SEQUENCE [LARGE SCALE GENOMIC DNA]</scope>
    <source>
        <strain evidence="14">JIC</strain>
    </source>
</reference>
<dbReference type="AlphaFoldDB" id="A0AAW1J267"/>
<keyword evidence="6" id="KW-0509">mRNA transport</keyword>
<keyword evidence="11 13" id="KW-0472">Membrane</keyword>
<dbReference type="GO" id="GO:0030674">
    <property type="term" value="F:protein-macromolecule adaptor activity"/>
    <property type="evidence" value="ECO:0007669"/>
    <property type="project" value="TreeGrafter"/>
</dbReference>
<evidence type="ECO:0000256" key="3">
    <source>
        <dbReference type="ARBA" id="ARBA00005760"/>
    </source>
</evidence>
<evidence type="ECO:0000313" key="14">
    <source>
        <dbReference type="EMBL" id="KAK9697057.1"/>
    </source>
</evidence>
<dbReference type="Pfam" id="PF09531">
    <property type="entry name" value="Ndc1_Nup"/>
    <property type="match status" value="1"/>
</dbReference>
<feature type="transmembrane region" description="Helical" evidence="13">
    <location>
        <begin position="196"/>
        <end position="214"/>
    </location>
</feature>
<evidence type="ECO:0000313" key="15">
    <source>
        <dbReference type="Proteomes" id="UP001443914"/>
    </source>
</evidence>
<keyword evidence="9" id="KW-0811">Translocation</keyword>
<evidence type="ECO:0000256" key="10">
    <source>
        <dbReference type="ARBA" id="ARBA00023132"/>
    </source>
</evidence>
<evidence type="ECO:0000256" key="1">
    <source>
        <dbReference type="ARBA" id="ARBA00004232"/>
    </source>
</evidence>
<keyword evidence="8 13" id="KW-1133">Transmembrane helix</keyword>
<gene>
    <name evidence="14" type="ORF">RND81_08G012200</name>
</gene>
<evidence type="ECO:0000256" key="6">
    <source>
        <dbReference type="ARBA" id="ARBA00022816"/>
    </source>
</evidence>
<evidence type="ECO:0000256" key="7">
    <source>
        <dbReference type="ARBA" id="ARBA00022927"/>
    </source>
</evidence>
<keyword evidence="4" id="KW-0813">Transport</keyword>
<dbReference type="Proteomes" id="UP001443914">
    <property type="component" value="Unassembled WGS sequence"/>
</dbReference>
<dbReference type="EMBL" id="JBDFQZ010000008">
    <property type="protein sequence ID" value="KAK9697057.1"/>
    <property type="molecule type" value="Genomic_DNA"/>
</dbReference>
<evidence type="ECO:0008006" key="16">
    <source>
        <dbReference type="Google" id="ProtNLM"/>
    </source>
</evidence>
<dbReference type="PANTHER" id="PTHR13269:SF6">
    <property type="entry name" value="NUCLEOPORIN NDC1"/>
    <property type="match status" value="1"/>
</dbReference>